<accession>A0ABS2FF70</accession>
<comment type="pathway">
    <text evidence="2 9">Carbohydrate degradation; pentose phosphate pathway; D-glyceraldehyde 3-phosphate and beta-D-fructose 6-phosphate from D-ribose 5-phosphate and D-xylulose 5-phosphate (non-oxidative stage): step 2/3.</text>
</comment>
<dbReference type="Pfam" id="PF00923">
    <property type="entry name" value="TAL_FSA"/>
    <property type="match status" value="1"/>
</dbReference>
<dbReference type="Proteomes" id="UP000767334">
    <property type="component" value="Unassembled WGS sequence"/>
</dbReference>
<dbReference type="RefSeq" id="WP_148324052.1">
    <property type="nucleotide sequence ID" value="NZ_JACJLL010000029.1"/>
</dbReference>
<comment type="similarity">
    <text evidence="3 9">Belongs to the transaldolase family. Type 3B subfamily.</text>
</comment>
<proteinExistence type="inferred from homology"/>
<protein>
    <recommendedName>
        <fullName evidence="9">Probable transaldolase</fullName>
        <ecNumber evidence="9">2.2.1.2</ecNumber>
    </recommendedName>
</protein>
<dbReference type="InterPro" id="IPR033919">
    <property type="entry name" value="TSA/FSA_arc/bac"/>
</dbReference>
<evidence type="ECO:0000256" key="2">
    <source>
        <dbReference type="ARBA" id="ARBA00004857"/>
    </source>
</evidence>
<dbReference type="PROSITE" id="PS01054">
    <property type="entry name" value="TRANSALDOLASE_1"/>
    <property type="match status" value="1"/>
</dbReference>
<evidence type="ECO:0000256" key="3">
    <source>
        <dbReference type="ARBA" id="ARBA00005740"/>
    </source>
</evidence>
<keyword evidence="7 9" id="KW-0704">Schiff base</keyword>
<keyword evidence="6 9" id="KW-0570">Pentose shunt</keyword>
<dbReference type="InterPro" id="IPR013785">
    <property type="entry name" value="Aldolase_TIM"/>
</dbReference>
<name>A0ABS2FF70_9CLOT</name>
<feature type="active site" description="Schiff-base intermediate with substrate" evidence="9">
    <location>
        <position position="83"/>
    </location>
</feature>
<keyword evidence="11" id="KW-1185">Reference proteome</keyword>
<reference evidence="10 11" key="1">
    <citation type="journal article" date="2021" name="Sci. Rep.">
        <title>The distribution of antibiotic resistance genes in chicken gut microbiota commensals.</title>
        <authorList>
            <person name="Juricova H."/>
            <person name="Matiasovicova J."/>
            <person name="Kubasova T."/>
            <person name="Cejkova D."/>
            <person name="Rychlik I."/>
        </authorList>
    </citation>
    <scope>NUCLEOTIDE SEQUENCE [LARGE SCALE GENOMIC DNA]</scope>
    <source>
        <strain evidence="10 11">An435</strain>
    </source>
</reference>
<evidence type="ECO:0000256" key="7">
    <source>
        <dbReference type="ARBA" id="ARBA00023270"/>
    </source>
</evidence>
<keyword evidence="4 9" id="KW-0963">Cytoplasm</keyword>
<evidence type="ECO:0000313" key="11">
    <source>
        <dbReference type="Proteomes" id="UP000767334"/>
    </source>
</evidence>
<dbReference type="NCBIfam" id="TIGR00875">
    <property type="entry name" value="fsa_talC_mipB"/>
    <property type="match status" value="1"/>
</dbReference>
<comment type="function">
    <text evidence="9">Transaldolase is important for the balance of metabolites in the pentose-phosphate pathway.</text>
</comment>
<organism evidence="10 11">
    <name type="scientific">Clostridium saudiense</name>
    <dbReference type="NCBI Taxonomy" id="1414720"/>
    <lineage>
        <taxon>Bacteria</taxon>
        <taxon>Bacillati</taxon>
        <taxon>Bacillota</taxon>
        <taxon>Clostridia</taxon>
        <taxon>Eubacteriales</taxon>
        <taxon>Clostridiaceae</taxon>
        <taxon>Clostridium</taxon>
    </lineage>
</organism>
<evidence type="ECO:0000256" key="5">
    <source>
        <dbReference type="ARBA" id="ARBA00022679"/>
    </source>
</evidence>
<dbReference type="HAMAP" id="MF_00494">
    <property type="entry name" value="Transaldolase_3b"/>
    <property type="match status" value="1"/>
</dbReference>
<evidence type="ECO:0000256" key="9">
    <source>
        <dbReference type="HAMAP-Rule" id="MF_00494"/>
    </source>
</evidence>
<evidence type="ECO:0000256" key="4">
    <source>
        <dbReference type="ARBA" id="ARBA00022490"/>
    </source>
</evidence>
<comment type="caution">
    <text evidence="10">The sequence shown here is derived from an EMBL/GenBank/DDBJ whole genome shotgun (WGS) entry which is preliminary data.</text>
</comment>
<dbReference type="InterPro" id="IPR018225">
    <property type="entry name" value="Transaldolase_AS"/>
</dbReference>
<evidence type="ECO:0000313" key="10">
    <source>
        <dbReference type="EMBL" id="MBM6818986.1"/>
    </source>
</evidence>
<sequence>MKIFIDTANVEQIKKANDMGLIDGVTTNPSLVSKENKTMAEVIPEICEIVDGPISAEVMSLDTEGMIREARELAKISKNIVVKIPMTLEGLSAVRVLSQEGIKTNVTLIFSVHQGVLAAKAGATYISPFVGRLDDIGLDGMDLINDLIIAKENYGFETEIIAASIRTKEHILQCILSGVDIATIPYAQIEDMAKHPLTTAGIERFISDYSKVQNN</sequence>
<comment type="catalytic activity">
    <reaction evidence="8 9">
        <text>D-sedoheptulose 7-phosphate + D-glyceraldehyde 3-phosphate = D-erythrose 4-phosphate + beta-D-fructose 6-phosphate</text>
        <dbReference type="Rhea" id="RHEA:17053"/>
        <dbReference type="ChEBI" id="CHEBI:16897"/>
        <dbReference type="ChEBI" id="CHEBI:57483"/>
        <dbReference type="ChEBI" id="CHEBI:57634"/>
        <dbReference type="ChEBI" id="CHEBI:59776"/>
        <dbReference type="EC" id="2.2.1.2"/>
    </reaction>
</comment>
<dbReference type="PROSITE" id="PS00958">
    <property type="entry name" value="TRANSALDOLASE_2"/>
    <property type="match status" value="1"/>
</dbReference>
<evidence type="ECO:0000256" key="1">
    <source>
        <dbReference type="ARBA" id="ARBA00004496"/>
    </source>
</evidence>
<dbReference type="InterPro" id="IPR001585">
    <property type="entry name" value="TAL/FSA"/>
</dbReference>
<dbReference type="SUPFAM" id="SSF51569">
    <property type="entry name" value="Aldolase"/>
    <property type="match status" value="1"/>
</dbReference>
<gene>
    <name evidence="10" type="primary">fsa</name>
    <name evidence="9" type="synonym">tal</name>
    <name evidence="10" type="ORF">H6A19_06475</name>
</gene>
<dbReference type="PANTHER" id="PTHR10683:SF40">
    <property type="entry name" value="FRUCTOSE-6-PHOSPHATE ALDOLASE 1-RELATED"/>
    <property type="match status" value="1"/>
</dbReference>
<dbReference type="CDD" id="cd00956">
    <property type="entry name" value="Transaldolase_FSA"/>
    <property type="match status" value="1"/>
</dbReference>
<keyword evidence="5 9" id="KW-0808">Transferase</keyword>
<evidence type="ECO:0000256" key="6">
    <source>
        <dbReference type="ARBA" id="ARBA00023126"/>
    </source>
</evidence>
<dbReference type="InterPro" id="IPR004731">
    <property type="entry name" value="Transaldolase_3B/F6P_aldolase"/>
</dbReference>
<dbReference type="EMBL" id="JACJLL010000029">
    <property type="protein sequence ID" value="MBM6818986.1"/>
    <property type="molecule type" value="Genomic_DNA"/>
</dbReference>
<comment type="subcellular location">
    <subcellularLocation>
        <location evidence="1 9">Cytoplasm</location>
    </subcellularLocation>
</comment>
<dbReference type="InterPro" id="IPR022999">
    <property type="entry name" value="Transaldolase_3B"/>
</dbReference>
<dbReference type="EC" id="2.2.1.2" evidence="9"/>
<dbReference type="Gene3D" id="3.20.20.70">
    <property type="entry name" value="Aldolase class I"/>
    <property type="match status" value="1"/>
</dbReference>
<evidence type="ECO:0000256" key="8">
    <source>
        <dbReference type="ARBA" id="ARBA00048810"/>
    </source>
</evidence>
<dbReference type="PANTHER" id="PTHR10683">
    <property type="entry name" value="TRANSALDOLASE"/>
    <property type="match status" value="1"/>
</dbReference>